<name>A0A9N9TME0_PHYSR</name>
<feature type="region of interest" description="Disordered" evidence="1">
    <location>
        <begin position="277"/>
        <end position="298"/>
    </location>
</feature>
<feature type="region of interest" description="Disordered" evidence="1">
    <location>
        <begin position="889"/>
        <end position="943"/>
    </location>
</feature>
<keyword evidence="3" id="KW-1185">Reference proteome</keyword>
<gene>
    <name evidence="2" type="ORF">PHYEVI_LOCUS7287</name>
</gene>
<feature type="compositionally biased region" description="Low complexity" evidence="1">
    <location>
        <begin position="175"/>
        <end position="189"/>
    </location>
</feature>
<accession>A0A9N9TME0</accession>
<feature type="region of interest" description="Disordered" evidence="1">
    <location>
        <begin position="343"/>
        <end position="606"/>
    </location>
</feature>
<feature type="compositionally biased region" description="Basic and acidic residues" evidence="1">
    <location>
        <begin position="127"/>
        <end position="140"/>
    </location>
</feature>
<dbReference type="OrthoDB" id="6621371at2759"/>
<feature type="compositionally biased region" description="Basic and acidic residues" evidence="1">
    <location>
        <begin position="405"/>
        <end position="424"/>
    </location>
</feature>
<feature type="compositionally biased region" description="Basic and acidic residues" evidence="1">
    <location>
        <begin position="480"/>
        <end position="509"/>
    </location>
</feature>
<feature type="region of interest" description="Disordered" evidence="1">
    <location>
        <begin position="58"/>
        <end position="265"/>
    </location>
</feature>
<feature type="compositionally biased region" description="Pro residues" evidence="1">
    <location>
        <begin position="522"/>
        <end position="540"/>
    </location>
</feature>
<feature type="compositionally biased region" description="Basic and acidic residues" evidence="1">
    <location>
        <begin position="374"/>
        <end position="387"/>
    </location>
</feature>
<feature type="compositionally biased region" description="Polar residues" evidence="1">
    <location>
        <begin position="425"/>
        <end position="436"/>
    </location>
</feature>
<sequence>MSCVRESSPLQDFDSDSERNVGSKRRFWNPKRWFKRKSKHTGEDVVVVEVTEIGKDALRSRSTSELSVTDEGRRRSSSSMHPGLSVSHDSIFHSPNSGSDMELDNAQSSSSLSISQPLGDLRLQTELTEKLRLRRGRGDFSEDDEGLPHSPCNSPTASDGLLVEKTAIKDLPTKSHSSCSDGSLLSMGSCDDEESYEQHSRNSSKISLQDKKTNQDSDAELSLRSNGTPLNHSAAHHRVSLKPKRTHGAPKRKRPQTVLSQALPVTIEVNEEPPVRCASPELTKKGTCTTPPVPALTPPLVRFSALTAPLTNRSKKNRSKFRFAESLSELYSARTLTETQLKCSSLPPGLSAPAASRLNRSKSNAGAKSQDLFAKSHEHPDEKDEKTSLLGRFFPRKSSRRKKKGDKEARSEEEAITSSEREWETSITKQETTVTDSMRSVETTVVTTRKVESSKPVPAVRMGVASRQRVVPMDIPEPQDEGKKEQVLRKSSPERDGASPLHLELESKFKQRQISLSTSPADEPPPPRQQPPPEPDPPTVISPKHDRPPAPKSPTKHAEPKPNLKLKMPGLSSLQQRVLSLNDHSPEDSFRSLTEPQTVKPLRPIAKSHSFKTVKISSETAKNKTEDFLKREKDDSKVSFTKAVSLDSVKHLDEPVKSEEQAGITISGPSHTAVVNVTSNLDNFSNVSKSQTCETIDGSTTISIKEQQVSITKIQVKKTTQAPKPEFLNKQLHKVEIKPTSNVILSMKSPKDDAQTRPKTLFNFDVDPEISSKPPPAKKPEDSPSPKTPPVTLSASSPRFKKKSSIVSINPESPVKEKPAVRRKSSSLSSLNDSDKSSQDSLERLDDKRKDNKESPVVLRRKSTITKTSEDEPELMKVFARRSLKLKDGDIEALQESINDSKTRDSDKENRSDSPVDERRKIEEKPRAEKPKPAERKIEQPEQNCSPIVLRRSLNHNVFVGQRAVSINPAKADFIIKKQTNFSEHRKTEQWMSHIRNDDVELKEKIAQDEMLAGDFIMEQKNVSQMKAEWEKRANLAKKTTP</sequence>
<feature type="compositionally biased region" description="Basic and acidic residues" evidence="1">
    <location>
        <begin position="833"/>
        <end position="854"/>
    </location>
</feature>
<evidence type="ECO:0000313" key="3">
    <source>
        <dbReference type="Proteomes" id="UP001153712"/>
    </source>
</evidence>
<protein>
    <submittedName>
        <fullName evidence="2">Uncharacterized protein</fullName>
    </submittedName>
</protein>
<organism evidence="2 3">
    <name type="scientific">Phyllotreta striolata</name>
    <name type="common">Striped flea beetle</name>
    <name type="synonym">Crioceris striolata</name>
    <dbReference type="NCBI Taxonomy" id="444603"/>
    <lineage>
        <taxon>Eukaryota</taxon>
        <taxon>Metazoa</taxon>
        <taxon>Ecdysozoa</taxon>
        <taxon>Arthropoda</taxon>
        <taxon>Hexapoda</taxon>
        <taxon>Insecta</taxon>
        <taxon>Pterygota</taxon>
        <taxon>Neoptera</taxon>
        <taxon>Endopterygota</taxon>
        <taxon>Coleoptera</taxon>
        <taxon>Polyphaga</taxon>
        <taxon>Cucujiformia</taxon>
        <taxon>Chrysomeloidea</taxon>
        <taxon>Chrysomelidae</taxon>
        <taxon>Galerucinae</taxon>
        <taxon>Alticini</taxon>
        <taxon>Phyllotreta</taxon>
    </lineage>
</organism>
<feature type="compositionally biased region" description="Basic and acidic residues" evidence="1">
    <location>
        <begin position="899"/>
        <end position="940"/>
    </location>
</feature>
<evidence type="ECO:0000313" key="2">
    <source>
        <dbReference type="EMBL" id="CAG9860939.1"/>
    </source>
</evidence>
<dbReference type="EMBL" id="OU900097">
    <property type="protein sequence ID" value="CAG9860939.1"/>
    <property type="molecule type" value="Genomic_DNA"/>
</dbReference>
<feature type="region of interest" description="Disordered" evidence="1">
    <location>
        <begin position="1"/>
        <end position="22"/>
    </location>
</feature>
<feature type="compositionally biased region" description="Basic residues" evidence="1">
    <location>
        <begin position="394"/>
        <end position="404"/>
    </location>
</feature>
<feature type="compositionally biased region" description="Basic residues" evidence="1">
    <location>
        <begin position="234"/>
        <end position="255"/>
    </location>
</feature>
<dbReference type="Proteomes" id="UP001153712">
    <property type="component" value="Chromosome 4"/>
</dbReference>
<proteinExistence type="predicted"/>
<reference evidence="2" key="1">
    <citation type="submission" date="2022-01" db="EMBL/GenBank/DDBJ databases">
        <authorList>
            <person name="King R."/>
        </authorList>
    </citation>
    <scope>NUCLEOTIDE SEQUENCE</scope>
</reference>
<dbReference type="AlphaFoldDB" id="A0A9N9TME0"/>
<evidence type="ECO:0000256" key="1">
    <source>
        <dbReference type="SAM" id="MobiDB-lite"/>
    </source>
</evidence>
<feature type="compositionally biased region" description="Polar residues" evidence="1">
    <location>
        <begin position="572"/>
        <end position="583"/>
    </location>
</feature>
<feature type="region of interest" description="Disordered" evidence="1">
    <location>
        <begin position="746"/>
        <end position="876"/>
    </location>
</feature>
<feature type="compositionally biased region" description="Low complexity" evidence="1">
    <location>
        <begin position="437"/>
        <end position="448"/>
    </location>
</feature>